<name>A0ABW5ZRY6_9FLAO</name>
<dbReference type="RefSeq" id="WP_194508708.1">
    <property type="nucleotide sequence ID" value="NZ_JADILU010000005.1"/>
</dbReference>
<protein>
    <recommendedName>
        <fullName evidence="3">Ankyrin repeat domain-containing protein</fullName>
    </recommendedName>
</protein>
<proteinExistence type="predicted"/>
<comment type="caution">
    <text evidence="1">The sequence shown here is derived from an EMBL/GenBank/DDBJ whole genome shotgun (WGS) entry which is preliminary data.</text>
</comment>
<reference evidence="2" key="1">
    <citation type="journal article" date="2019" name="Int. J. Syst. Evol. Microbiol.">
        <title>The Global Catalogue of Microorganisms (GCM) 10K type strain sequencing project: providing services to taxonomists for standard genome sequencing and annotation.</title>
        <authorList>
            <consortium name="The Broad Institute Genomics Platform"/>
            <consortium name="The Broad Institute Genome Sequencing Center for Infectious Disease"/>
            <person name="Wu L."/>
            <person name="Ma J."/>
        </authorList>
    </citation>
    <scope>NUCLEOTIDE SEQUENCE [LARGE SCALE GENOMIC DNA]</scope>
    <source>
        <strain evidence="2">KCTC 32514</strain>
    </source>
</reference>
<keyword evidence="2" id="KW-1185">Reference proteome</keyword>
<evidence type="ECO:0008006" key="3">
    <source>
        <dbReference type="Google" id="ProtNLM"/>
    </source>
</evidence>
<dbReference type="Proteomes" id="UP001597548">
    <property type="component" value="Unassembled WGS sequence"/>
</dbReference>
<organism evidence="1 2">
    <name type="scientific">Psychroserpens luteus</name>
    <dbReference type="NCBI Taxonomy" id="1434066"/>
    <lineage>
        <taxon>Bacteria</taxon>
        <taxon>Pseudomonadati</taxon>
        <taxon>Bacteroidota</taxon>
        <taxon>Flavobacteriia</taxon>
        <taxon>Flavobacteriales</taxon>
        <taxon>Flavobacteriaceae</taxon>
        <taxon>Psychroserpens</taxon>
    </lineage>
</organism>
<evidence type="ECO:0000313" key="1">
    <source>
        <dbReference type="EMBL" id="MFD2915230.1"/>
    </source>
</evidence>
<dbReference type="EMBL" id="JBHUOS010000002">
    <property type="protein sequence ID" value="MFD2915230.1"/>
    <property type="molecule type" value="Genomic_DNA"/>
</dbReference>
<gene>
    <name evidence="1" type="ORF">ACFS29_06235</name>
</gene>
<sequence length="58" mass="6624">MNYTLCEEVFEGDDAFFFETIKFLVEEAGVKTDIKNKEGKTAKELAVNPEIKSYLESL</sequence>
<accession>A0ABW5ZRY6</accession>
<evidence type="ECO:0000313" key="2">
    <source>
        <dbReference type="Proteomes" id="UP001597548"/>
    </source>
</evidence>